<comment type="catalytic activity">
    <reaction evidence="1">
        <text>Release of a C-terminal amino acid with broad specificity, except for -Pro.</text>
        <dbReference type="EC" id="3.4.17.19"/>
    </reaction>
</comment>
<dbReference type="RefSeq" id="WP_012472998.1">
    <property type="nucleotide sequence ID" value="NC_010830.1"/>
</dbReference>
<dbReference type="HOGENOM" id="CLU_032916_1_0_10"/>
<comment type="cofactor">
    <cofactor evidence="2">
        <name>Zn(2+)</name>
        <dbReference type="ChEBI" id="CHEBI:29105"/>
    </cofactor>
    <text evidence="2">Binds 1 zinc ion per subunit.</text>
</comment>
<evidence type="ECO:0000313" key="4">
    <source>
        <dbReference type="EMBL" id="ACE06230.1"/>
    </source>
</evidence>
<comment type="function">
    <text evidence="1">Broad specificity carboxypetidase that releases amino acids sequentially from the C-terminus, including neutral, aromatic, polar and basic residues.</text>
</comment>
<dbReference type="CDD" id="cd06460">
    <property type="entry name" value="M32_Taq"/>
    <property type="match status" value="1"/>
</dbReference>
<evidence type="ECO:0000313" key="5">
    <source>
        <dbReference type="Proteomes" id="UP000001227"/>
    </source>
</evidence>
<organism evidence="4 5">
    <name type="scientific">Amoebophilus asiaticus (strain 5a2)</name>
    <dbReference type="NCBI Taxonomy" id="452471"/>
    <lineage>
        <taxon>Bacteria</taxon>
        <taxon>Pseudomonadati</taxon>
        <taxon>Bacteroidota</taxon>
        <taxon>Cytophagia</taxon>
        <taxon>Cytophagales</taxon>
        <taxon>Amoebophilaceae</taxon>
        <taxon>Candidatus Amoebophilus</taxon>
    </lineage>
</organism>
<proteinExistence type="inferred from homology"/>
<evidence type="ECO:0000256" key="1">
    <source>
        <dbReference type="PIRNR" id="PIRNR006615"/>
    </source>
</evidence>
<dbReference type="AlphaFoldDB" id="B3ESM8"/>
<dbReference type="InterPro" id="IPR001333">
    <property type="entry name" value="Peptidase_M32_Taq"/>
</dbReference>
<keyword evidence="1" id="KW-0121">Carboxypeptidase</keyword>
<dbReference type="PROSITE" id="PS52034">
    <property type="entry name" value="PEPTIDASE_M32"/>
    <property type="match status" value="1"/>
</dbReference>
<evidence type="ECO:0000256" key="2">
    <source>
        <dbReference type="PIRSR" id="PIRSR006615-1"/>
    </source>
</evidence>
<dbReference type="PIRSF" id="PIRSF006615">
    <property type="entry name" value="Zn_crbxpep_Taq"/>
    <property type="match status" value="1"/>
</dbReference>
<accession>B3ESM8</accession>
<feature type="binding site" evidence="2">
    <location>
        <position position="271"/>
    </location>
    <ligand>
        <name>Zn(2+)</name>
        <dbReference type="ChEBI" id="CHEBI:29105"/>
        <note>catalytic</note>
    </ligand>
</feature>
<dbReference type="OrthoDB" id="9772308at2"/>
<dbReference type="PRINTS" id="PR00998">
    <property type="entry name" value="CRBOXYPTASET"/>
</dbReference>
<gene>
    <name evidence="4" type="ordered locus">Aasi_0861</name>
</gene>
<dbReference type="KEGG" id="aas:Aasi_0861"/>
<dbReference type="GO" id="GO:0046872">
    <property type="term" value="F:metal ion binding"/>
    <property type="evidence" value="ECO:0007669"/>
    <property type="project" value="UniProtKB-KW"/>
</dbReference>
<keyword evidence="1" id="KW-0378">Hydrolase</keyword>
<keyword evidence="1" id="KW-0482">Metalloprotease</keyword>
<evidence type="ECO:0000256" key="3">
    <source>
        <dbReference type="PIRSR" id="PIRSR006615-2"/>
    </source>
</evidence>
<feature type="binding site" evidence="2">
    <location>
        <position position="297"/>
    </location>
    <ligand>
        <name>Zn(2+)</name>
        <dbReference type="ChEBI" id="CHEBI:29105"/>
        <note>catalytic</note>
    </ligand>
</feature>
<sequence length="501" mass="57267">MSDRTNNYLKLENRLKQITHLKNIASLAHWDAEINLPTASTANRHQELATLAEIIHQMSVAKELGDLIEAATQEVSELNEWQKANLALIRRTYEHAQCISPKLQHSYTMAISECEYIWRDARKNSNFKQLVPHLNQVFEISRTIADCKAKHFQKDPYDMLMDTYEADSSAKEIQEVFDVLKRELPKLIEKITAKQQNEKIIPLSEKIDINTQKAIGLHIMERMGFDMDKGRLDISAHPFCSGSNDDVRLTTRYNENNFITGLFGIIHEAGHGLYQQNLPEAYRNQPVGHYKGMAFHESQSLIMECQAGTSLEFIQYLAKLLHDNFGLKSPAYSAENLYKLVTRVQPSFIRVDADEATYPLHVILRFEIEQAIIKDRVQAEDLPNLWNTKMQEYLGIVPANDREGCMQDVHWSAGLLGYFSCYTNGAIIASMLMKAAQEKYPAIKSQLSEGNFQNLNNYLNQHLRNLGSLKGSTELLKTATGFEKINPNIFLEYLTNKYLAS</sequence>
<comment type="similarity">
    <text evidence="1">Belongs to the peptidase M32 family.</text>
</comment>
<reference evidence="4 5" key="1">
    <citation type="journal article" date="2010" name="J. Bacteriol.">
        <title>The genome of the amoeba symbiont 'Candidatus Amoebophilus asiaticus' reveals common mechanisms for host cell interaction among amoeba-associated bacteria.</title>
        <authorList>
            <person name="Schmitz-Esser S."/>
            <person name="Tischler P."/>
            <person name="Arnold R."/>
            <person name="Montanaro J."/>
            <person name="Wagner M."/>
            <person name="Rattei T."/>
            <person name="Horn M."/>
        </authorList>
    </citation>
    <scope>NUCLEOTIDE SEQUENCE [LARGE SCALE GENOMIC DNA]</scope>
    <source>
        <strain evidence="4 5">5a2</strain>
    </source>
</reference>
<dbReference type="PANTHER" id="PTHR34217">
    <property type="entry name" value="METAL-DEPENDENT CARBOXYPEPTIDASE"/>
    <property type="match status" value="1"/>
</dbReference>
<keyword evidence="2" id="KW-0862">Zinc</keyword>
<keyword evidence="1" id="KW-0645">Protease</keyword>
<feature type="active site" description="Proton donor/acceptor" evidence="3">
    <location>
        <position position="268"/>
    </location>
</feature>
<dbReference type="Proteomes" id="UP000001227">
    <property type="component" value="Chromosome"/>
</dbReference>
<dbReference type="EMBL" id="CP001102">
    <property type="protein sequence ID" value="ACE06230.1"/>
    <property type="molecule type" value="Genomic_DNA"/>
</dbReference>
<feature type="binding site" evidence="2">
    <location>
        <position position="267"/>
    </location>
    <ligand>
        <name>Zn(2+)</name>
        <dbReference type="ChEBI" id="CHEBI:29105"/>
        <note>catalytic</note>
    </ligand>
</feature>
<protein>
    <recommendedName>
        <fullName evidence="1">Metal-dependent carboxypeptidase</fullName>
        <ecNumber evidence="1">3.4.17.19</ecNumber>
    </recommendedName>
</protein>
<dbReference type="Gene3D" id="1.10.1370.30">
    <property type="match status" value="1"/>
</dbReference>
<dbReference type="SUPFAM" id="SSF55486">
    <property type="entry name" value="Metalloproteases ('zincins'), catalytic domain"/>
    <property type="match status" value="1"/>
</dbReference>
<keyword evidence="1 2" id="KW-0479">Metal-binding</keyword>
<name>B3ESM8_AMOA5</name>
<dbReference type="EC" id="3.4.17.19" evidence="1"/>
<dbReference type="Pfam" id="PF02074">
    <property type="entry name" value="Peptidase_M32"/>
    <property type="match status" value="1"/>
</dbReference>
<keyword evidence="5" id="KW-1185">Reference proteome</keyword>
<dbReference type="GO" id="GO:0004181">
    <property type="term" value="F:metallocarboxypeptidase activity"/>
    <property type="evidence" value="ECO:0007669"/>
    <property type="project" value="UniProtKB-UniRule"/>
</dbReference>
<dbReference type="eggNOG" id="COG2317">
    <property type="taxonomic scope" value="Bacteria"/>
</dbReference>
<dbReference type="GO" id="GO:0006508">
    <property type="term" value="P:proteolysis"/>
    <property type="evidence" value="ECO:0007669"/>
    <property type="project" value="UniProtKB-UniRule"/>
</dbReference>
<dbReference type="PANTHER" id="PTHR34217:SF1">
    <property type="entry name" value="CARBOXYPEPTIDASE 1"/>
    <property type="match status" value="1"/>
</dbReference>